<reference evidence="2" key="1">
    <citation type="journal article" date="2019" name="Int. J. Syst. Evol. Microbiol.">
        <title>The Global Catalogue of Microorganisms (GCM) 10K type strain sequencing project: providing services to taxonomists for standard genome sequencing and annotation.</title>
        <authorList>
            <consortium name="The Broad Institute Genomics Platform"/>
            <consortium name="The Broad Institute Genome Sequencing Center for Infectious Disease"/>
            <person name="Wu L."/>
            <person name="Ma J."/>
        </authorList>
    </citation>
    <scope>NUCLEOTIDE SEQUENCE [LARGE SCALE GENOMIC DNA]</scope>
    <source>
        <strain evidence="2">CGMCC 1.8957</strain>
    </source>
</reference>
<dbReference type="RefSeq" id="WP_189677654.1">
    <property type="nucleotide sequence ID" value="NZ_BNAQ01000009.1"/>
</dbReference>
<sequence>MSSIIRGDGFTASERKLGQLADKTFLRLWSYPNTFNDRTKNASGGGQEFTDLLVVFDKHVLLFSDKEIEWQTRSPLPLAWSRWYRKAIKESIGQLEGAERWLKQHPDRIYTDKACTQPLPIDLPPIEDRVVHLIAVASGANAACRRFFDHARGTFMLEPGVKGDRHVDQNRTGYNPFVVGDANPDGSFVHIFDPIGLEFVLNELDTAADLTAYLVARTNLFRSGKLGVATGEEDLLASYLMNGFIDGSPGFVPKKLRTKARRAVLWIPEGEYETYVSSAVYEAFSKRKRASLYWDQMIEIISEDVLGGTSIAILGYQPTASLSERALRVMAAENRFNRIQLAEALKGAIEQAVADDMARFVRRLLIARKPPQRRTAYLFLVAPYHKGDGSYDDYREYRAAMLETYCIAFADEQRKLQTIVGLALDIYSEDGIIKTRSEDLVAMDAPDWTPALKSELATARVRFGLKDPREFKVHGSRMKVKNPFRLKKRSGN</sequence>
<keyword evidence="2" id="KW-1185">Reference proteome</keyword>
<dbReference type="EMBL" id="BNAQ01000009">
    <property type="protein sequence ID" value="GHH25464.1"/>
    <property type="molecule type" value="Genomic_DNA"/>
</dbReference>
<evidence type="ECO:0000313" key="2">
    <source>
        <dbReference type="Proteomes" id="UP000652430"/>
    </source>
</evidence>
<organism evidence="1 2">
    <name type="scientific">Sphingomonas glacialis</name>
    <dbReference type="NCBI Taxonomy" id="658225"/>
    <lineage>
        <taxon>Bacteria</taxon>
        <taxon>Pseudomonadati</taxon>
        <taxon>Pseudomonadota</taxon>
        <taxon>Alphaproteobacteria</taxon>
        <taxon>Sphingomonadales</taxon>
        <taxon>Sphingomonadaceae</taxon>
        <taxon>Sphingomonas</taxon>
    </lineage>
</organism>
<protein>
    <submittedName>
        <fullName evidence="1">Zinc chelation protein SecC</fullName>
    </submittedName>
</protein>
<evidence type="ECO:0000313" key="1">
    <source>
        <dbReference type="EMBL" id="GHH25464.1"/>
    </source>
</evidence>
<dbReference type="Proteomes" id="UP000652430">
    <property type="component" value="Unassembled WGS sequence"/>
</dbReference>
<comment type="caution">
    <text evidence="1">The sequence shown here is derived from an EMBL/GenBank/DDBJ whole genome shotgun (WGS) entry which is preliminary data.</text>
</comment>
<gene>
    <name evidence="1" type="ORF">GCM10008023_38910</name>
</gene>
<proteinExistence type="predicted"/>
<accession>A0ABQ3LV17</accession>
<name>A0ABQ3LV17_9SPHN</name>